<accession>A6GDE6</accession>
<gene>
    <name evidence="1" type="ORF">PPSIR1_31418</name>
</gene>
<dbReference type="eggNOG" id="ENOG5031DKH">
    <property type="taxonomic scope" value="Bacteria"/>
</dbReference>
<reference evidence="1 2" key="1">
    <citation type="submission" date="2007-06" db="EMBL/GenBank/DDBJ databases">
        <authorList>
            <person name="Shimkets L."/>
            <person name="Ferriera S."/>
            <person name="Johnson J."/>
            <person name="Kravitz S."/>
            <person name="Beeson K."/>
            <person name="Sutton G."/>
            <person name="Rogers Y.-H."/>
            <person name="Friedman R."/>
            <person name="Frazier M."/>
            <person name="Venter J.C."/>
        </authorList>
    </citation>
    <scope>NUCLEOTIDE SEQUENCE [LARGE SCALE GENOMIC DNA]</scope>
    <source>
        <strain evidence="1 2">SIR-1</strain>
    </source>
</reference>
<evidence type="ECO:0000313" key="2">
    <source>
        <dbReference type="Proteomes" id="UP000005801"/>
    </source>
</evidence>
<dbReference type="Proteomes" id="UP000005801">
    <property type="component" value="Unassembled WGS sequence"/>
</dbReference>
<keyword evidence="2" id="KW-1185">Reference proteome</keyword>
<sequence>MSALLALLAGCQPEVGDPCRRTIDCGLQGTLSCDVSNAPNDPGNQGECTLENCSFGVCPNEAVCIKVYASEFASVVCDPVEEDRSTDDCLPHEVCLPEGLCGDELRAQTSCRRECKSDADCRDNYSCENTGRNGVYVAPDPDDPDNVVTTRICVPKP</sequence>
<dbReference type="STRING" id="391625.PPSIR1_31418"/>
<evidence type="ECO:0000313" key="1">
    <source>
        <dbReference type="EMBL" id="EDM76137.1"/>
    </source>
</evidence>
<proteinExistence type="predicted"/>
<dbReference type="EMBL" id="ABCS01000072">
    <property type="protein sequence ID" value="EDM76137.1"/>
    <property type="molecule type" value="Genomic_DNA"/>
</dbReference>
<name>A6GDE6_9BACT</name>
<organism evidence="1 2">
    <name type="scientific">Plesiocystis pacifica SIR-1</name>
    <dbReference type="NCBI Taxonomy" id="391625"/>
    <lineage>
        <taxon>Bacteria</taxon>
        <taxon>Pseudomonadati</taxon>
        <taxon>Myxococcota</taxon>
        <taxon>Polyangia</taxon>
        <taxon>Nannocystales</taxon>
        <taxon>Nannocystaceae</taxon>
        <taxon>Plesiocystis</taxon>
    </lineage>
</organism>
<comment type="caution">
    <text evidence="1">The sequence shown here is derived from an EMBL/GenBank/DDBJ whole genome shotgun (WGS) entry which is preliminary data.</text>
</comment>
<dbReference type="AlphaFoldDB" id="A6GDE6"/>
<protein>
    <submittedName>
        <fullName evidence="1">Uncharacterized protein</fullName>
    </submittedName>
</protein>